<keyword evidence="4" id="KW-1185">Reference proteome</keyword>
<evidence type="ECO:0000259" key="2">
    <source>
        <dbReference type="Pfam" id="PF03435"/>
    </source>
</evidence>
<dbReference type="PANTHER" id="PTHR12286:SF5">
    <property type="entry name" value="SACCHAROPINE DEHYDROGENASE-LIKE OXIDOREDUCTASE"/>
    <property type="match status" value="1"/>
</dbReference>
<dbReference type="AlphaFoldDB" id="A0A8T8LI58"/>
<dbReference type="RefSeq" id="WP_211553168.1">
    <property type="nucleotide sequence ID" value="NZ_CP073695.1"/>
</dbReference>
<dbReference type="Pfam" id="PF03435">
    <property type="entry name" value="Sacchrp_dh_NADP"/>
    <property type="match status" value="1"/>
</dbReference>
<dbReference type="GO" id="GO:0009247">
    <property type="term" value="P:glycolipid biosynthetic process"/>
    <property type="evidence" value="ECO:0007669"/>
    <property type="project" value="TreeGrafter"/>
</dbReference>
<dbReference type="GO" id="GO:0005886">
    <property type="term" value="C:plasma membrane"/>
    <property type="evidence" value="ECO:0007669"/>
    <property type="project" value="TreeGrafter"/>
</dbReference>
<sequence length="423" mass="44523">MTDADPTHDVVVWGATGVAGRFTAEHLTEQYGPEELSLAVGGRNREKLDALADDLARRGDARDDMPVVVGDATDPQSLRAIAEDARVVCTTVGPYTRLGSPLVEACVEAGTDYCDLTGEVNWVRETVDRFHEAAVENGARIVHSCGFDSVPADLGTLLVQSFARKEHDAPCDTVRIYLDGGSGSVSGGTLASFGELFEAAATDPLAREALRNPYSLAPRGERSGVDAGEQRWPQRDALRGGWSAPSPMAPVNERVVRRSNALLDYSWGREFRCTEVIPTGTGPRGAATAGAVAGGLGLFTAAMSVGPIRSALRRYFFPDPGEGPTREEAEAGSFLIRLLGRGTGADGAFTVEAEFGADRDPGYGATARMLGESAVSLAHDEVDSPFEGGVLTPASGIGLPLAERLREVGFTASVDEAGPTVDE</sequence>
<dbReference type="Proteomes" id="UP000679341">
    <property type="component" value="Chromosome"/>
</dbReference>
<dbReference type="KEGG" id="hss:J7656_09580"/>
<dbReference type="SUPFAM" id="SSF51735">
    <property type="entry name" value="NAD(P)-binding Rossmann-fold domains"/>
    <property type="match status" value="1"/>
</dbReference>
<feature type="domain" description="Saccharopine dehydrogenase NADP binding" evidence="2">
    <location>
        <begin position="10"/>
        <end position="142"/>
    </location>
</feature>
<dbReference type="Gene3D" id="3.40.50.720">
    <property type="entry name" value="NAD(P)-binding Rossmann-like Domain"/>
    <property type="match status" value="1"/>
</dbReference>
<organism evidence="3 4">
    <name type="scientific">Halorubrum ruber</name>
    <dbReference type="NCBI Taxonomy" id="2982524"/>
    <lineage>
        <taxon>Archaea</taxon>
        <taxon>Methanobacteriati</taxon>
        <taxon>Methanobacteriota</taxon>
        <taxon>Stenosarchaea group</taxon>
        <taxon>Halobacteria</taxon>
        <taxon>Halobacteriales</taxon>
        <taxon>Haloferacaceae</taxon>
        <taxon>Halorubrum</taxon>
    </lineage>
</organism>
<protein>
    <submittedName>
        <fullName evidence="3">Saccharopine dehydrogenase NADP-binding domain-containing protein</fullName>
    </submittedName>
</protein>
<evidence type="ECO:0000313" key="4">
    <source>
        <dbReference type="Proteomes" id="UP000679341"/>
    </source>
</evidence>
<reference evidence="3 4" key="1">
    <citation type="submission" date="2021-03" db="EMBL/GenBank/DDBJ databases">
        <title>Halorubrum sodomense MBLA0099, Whole genome shotgun sequencing.</title>
        <authorList>
            <person name="Seo M.-J."/>
            <person name="Cho E.-S."/>
            <person name="Hwang C.Y."/>
        </authorList>
    </citation>
    <scope>NUCLEOTIDE SEQUENCE [LARGE SCALE GENOMIC DNA]</scope>
    <source>
        <strain evidence="3 4">MBLA0099</strain>
    </source>
</reference>
<evidence type="ECO:0000313" key="3">
    <source>
        <dbReference type="EMBL" id="QUO46862.1"/>
    </source>
</evidence>
<proteinExistence type="predicted"/>
<feature type="region of interest" description="Disordered" evidence="1">
    <location>
        <begin position="212"/>
        <end position="244"/>
    </location>
</feature>
<gene>
    <name evidence="3" type="ORF">J7656_09580</name>
</gene>
<dbReference type="InterPro" id="IPR036291">
    <property type="entry name" value="NAD(P)-bd_dom_sf"/>
</dbReference>
<feature type="compositionally biased region" description="Basic and acidic residues" evidence="1">
    <location>
        <begin position="219"/>
        <end position="238"/>
    </location>
</feature>
<evidence type="ECO:0000256" key="1">
    <source>
        <dbReference type="SAM" id="MobiDB-lite"/>
    </source>
</evidence>
<dbReference type="OrthoDB" id="194971at2157"/>
<dbReference type="InterPro" id="IPR051276">
    <property type="entry name" value="Saccharopine_DH-like_oxidrdct"/>
</dbReference>
<dbReference type="GeneID" id="64827790"/>
<accession>A0A8T8LI58</accession>
<dbReference type="EMBL" id="CP073695">
    <property type="protein sequence ID" value="QUO46862.1"/>
    <property type="molecule type" value="Genomic_DNA"/>
</dbReference>
<dbReference type="PANTHER" id="PTHR12286">
    <property type="entry name" value="SACCHAROPINE DEHYDROGENASE-LIKE OXIDOREDUCTASE"/>
    <property type="match status" value="1"/>
</dbReference>
<name>A0A8T8LI58_9EURY</name>
<dbReference type="InterPro" id="IPR005097">
    <property type="entry name" value="Sacchrp_dh_NADP-bd"/>
</dbReference>